<dbReference type="InterPro" id="IPR051918">
    <property type="entry name" value="STPP_CPPED1"/>
</dbReference>
<dbReference type="Gene3D" id="3.60.21.10">
    <property type="match status" value="1"/>
</dbReference>
<evidence type="ECO:0008006" key="4">
    <source>
        <dbReference type="Google" id="ProtNLM"/>
    </source>
</evidence>
<dbReference type="GeneID" id="28729512"/>
<dbReference type="SUPFAM" id="SSF56300">
    <property type="entry name" value="Metallo-dependent phosphatases"/>
    <property type="match status" value="1"/>
</dbReference>
<evidence type="ECO:0000256" key="1">
    <source>
        <dbReference type="SAM" id="SignalP"/>
    </source>
</evidence>
<dbReference type="EMBL" id="LGAV01000001">
    <property type="protein sequence ID" value="KOS16194.1"/>
    <property type="molecule type" value="Genomic_DNA"/>
</dbReference>
<reference evidence="2 3" key="1">
    <citation type="submission" date="2015-07" db="EMBL/GenBank/DDBJ databases">
        <title>Draft Genome Sequence of Malassezia furfur CBS1878 and Malassezia pachydermatis CBS1879.</title>
        <authorList>
            <person name="Triana S."/>
            <person name="Ohm R."/>
            <person name="Gonzalez A."/>
            <person name="DeCock H."/>
            <person name="Restrepo S."/>
            <person name="Celis A."/>
        </authorList>
    </citation>
    <scope>NUCLEOTIDE SEQUENCE [LARGE SCALE GENOMIC DNA]</scope>
    <source>
        <strain evidence="2 3">CBS 1879</strain>
    </source>
</reference>
<keyword evidence="1" id="KW-0732">Signal</keyword>
<gene>
    <name evidence="2" type="ORF">Malapachy_3158</name>
</gene>
<keyword evidence="3" id="KW-1185">Reference proteome</keyword>
<sequence>MIMWRWSLLAAVAAVSTVSAGQWVHDPYDVTTLQSAPAACWNPDAESPQFTLVVMPDTQYLFDENRIHPQPMEEAFEYVMSCKENKENMVFLAHLGDVAQNGLAEEYAMATQAFDRLDHVGVAYSVLAGNHDIDSSTDDQRGSTPYLDAFPTSRFQKSSTWRGASPDGYNNYHIFRAGGREWLLLSLDWRMSNGTFDWANHVLKTHASLPTILTTHELVTADTGDTVFSEYGEEVWQRLIQHHANVFLTLNGHFWPPGRTSRTNQAGLRVDAHITNYQNRYYGGSGMIRAYRFDMEKNTIDVRTFSPWTQRLVREKLANTLAKGEEALTTDVDQFTMHVDFATRFSTNKTKRDSSADKMVLEGTLAYWRFDGHKNGAALSSSDTIEDLSGHGNTLVVKPANGSDITRLHWSNDHHPKQSGHGSIVFTGQKIPLEGAYLQTVDEAPLNNETFEHGYTFEAFYYLPDSWSSTQNAWSAILSRWGTAGEANKTSDDTDKDEPIVTLSISNDRELQWRVYPLHQDGGSTNWGHETPLNHWWHVAVVNNGTLTKMYVDGSEVARNPDQWTPGLTTLHQPWMIGGYEYAKKLDQLFYGSVGDVRIVNRPLALEEFMWQP</sequence>
<dbReference type="VEuPathDB" id="FungiDB:Malapachy_3158"/>
<dbReference type="AlphaFoldDB" id="A0A0M8MXB2"/>
<dbReference type="Pfam" id="PF13385">
    <property type="entry name" value="Laminin_G_3"/>
    <property type="match status" value="1"/>
</dbReference>
<dbReference type="InterPro" id="IPR013320">
    <property type="entry name" value="ConA-like_dom_sf"/>
</dbReference>
<protein>
    <recommendedName>
        <fullName evidence="4">Calcineurin-like phosphoesterase domain-containing protein</fullName>
    </recommendedName>
</protein>
<feature type="signal peptide" evidence="1">
    <location>
        <begin position="1"/>
        <end position="20"/>
    </location>
</feature>
<organism evidence="2 3">
    <name type="scientific">Malassezia pachydermatis</name>
    <dbReference type="NCBI Taxonomy" id="77020"/>
    <lineage>
        <taxon>Eukaryota</taxon>
        <taxon>Fungi</taxon>
        <taxon>Dikarya</taxon>
        <taxon>Basidiomycota</taxon>
        <taxon>Ustilaginomycotina</taxon>
        <taxon>Malasseziomycetes</taxon>
        <taxon>Malasseziales</taxon>
        <taxon>Malasseziaceae</taxon>
        <taxon>Malassezia</taxon>
    </lineage>
</organism>
<evidence type="ECO:0000313" key="2">
    <source>
        <dbReference type="EMBL" id="KOS16194.1"/>
    </source>
</evidence>
<evidence type="ECO:0000313" key="3">
    <source>
        <dbReference type="Proteomes" id="UP000037751"/>
    </source>
</evidence>
<dbReference type="RefSeq" id="XP_017993826.1">
    <property type="nucleotide sequence ID" value="XM_018137636.1"/>
</dbReference>
<accession>A0A0M8MXB2</accession>
<dbReference type="PANTHER" id="PTHR43143:SF5">
    <property type="entry name" value="SECRETED PROTEIN"/>
    <property type="match status" value="1"/>
</dbReference>
<comment type="caution">
    <text evidence="2">The sequence shown here is derived from an EMBL/GenBank/DDBJ whole genome shotgun (WGS) entry which is preliminary data.</text>
</comment>
<dbReference type="PANTHER" id="PTHR43143">
    <property type="entry name" value="METALLOPHOSPHOESTERASE, CALCINEURIN SUPERFAMILY"/>
    <property type="match status" value="1"/>
</dbReference>
<dbReference type="OrthoDB" id="3333935at2759"/>
<proteinExistence type="predicted"/>
<dbReference type="Gene3D" id="2.60.120.200">
    <property type="match status" value="1"/>
</dbReference>
<dbReference type="InterPro" id="IPR029052">
    <property type="entry name" value="Metallo-depent_PP-like"/>
</dbReference>
<feature type="chain" id="PRO_5005818757" description="Calcineurin-like phosphoesterase domain-containing protein" evidence="1">
    <location>
        <begin position="21"/>
        <end position="613"/>
    </location>
</feature>
<name>A0A0M8MXB2_9BASI</name>
<dbReference type="SUPFAM" id="SSF49899">
    <property type="entry name" value="Concanavalin A-like lectins/glucanases"/>
    <property type="match status" value="1"/>
</dbReference>
<dbReference type="STRING" id="77020.A0A0M8MXB2"/>
<dbReference type="Proteomes" id="UP000037751">
    <property type="component" value="Unassembled WGS sequence"/>
</dbReference>